<dbReference type="InterPro" id="IPR025109">
    <property type="entry name" value="DUF4031"/>
</dbReference>
<comment type="caution">
    <text evidence="2">The sequence shown here is derived from an EMBL/GenBank/DDBJ whole genome shotgun (WGS) entry which is preliminary data.</text>
</comment>
<feature type="domain" description="DUF4031" evidence="1">
    <location>
        <begin position="4"/>
        <end position="76"/>
    </location>
</feature>
<evidence type="ECO:0000313" key="3">
    <source>
        <dbReference type="Proteomes" id="UP001597326"/>
    </source>
</evidence>
<proteinExistence type="predicted"/>
<name>A0ABW4RVL7_9ACTN</name>
<dbReference type="Proteomes" id="UP001597326">
    <property type="component" value="Unassembled WGS sequence"/>
</dbReference>
<organism evidence="2 3">
    <name type="scientific">Luteococcus peritonei</name>
    <dbReference type="NCBI Taxonomy" id="88874"/>
    <lineage>
        <taxon>Bacteria</taxon>
        <taxon>Bacillati</taxon>
        <taxon>Actinomycetota</taxon>
        <taxon>Actinomycetes</taxon>
        <taxon>Propionibacteriales</taxon>
        <taxon>Propionibacteriaceae</taxon>
        <taxon>Luteococcus</taxon>
    </lineage>
</organism>
<reference evidence="3" key="1">
    <citation type="journal article" date="2019" name="Int. J. Syst. Evol. Microbiol.">
        <title>The Global Catalogue of Microorganisms (GCM) 10K type strain sequencing project: providing services to taxonomists for standard genome sequencing and annotation.</title>
        <authorList>
            <consortium name="The Broad Institute Genomics Platform"/>
            <consortium name="The Broad Institute Genome Sequencing Center for Infectious Disease"/>
            <person name="Wu L."/>
            <person name="Ma J."/>
        </authorList>
    </citation>
    <scope>NUCLEOTIDE SEQUENCE [LARGE SCALE GENOMIC DNA]</scope>
    <source>
        <strain evidence="3">CAIM 431</strain>
    </source>
</reference>
<evidence type="ECO:0000259" key="1">
    <source>
        <dbReference type="Pfam" id="PF13223"/>
    </source>
</evidence>
<accession>A0ABW4RVL7</accession>
<dbReference type="SUPFAM" id="SSF109604">
    <property type="entry name" value="HD-domain/PDEase-like"/>
    <property type="match status" value="1"/>
</dbReference>
<dbReference type="Gene3D" id="1.10.3210.10">
    <property type="entry name" value="Hypothetical protein af1432"/>
    <property type="match status" value="1"/>
</dbReference>
<dbReference type="RefSeq" id="WP_343874646.1">
    <property type="nucleotide sequence ID" value="NZ_BAAAIX010000027.1"/>
</dbReference>
<sequence>MALLVDSPRWPAHGTVYGHLVSDHSLWELHAGAARAGLSTRAFDHDHYDLAAERFDDALAAGAVRVDERELVHRLRSGGLRILPADHAPRRGRARAALHRRFEHLLPAAALHQVVQDYSGPGRWYHDVRHLVEMLGHLDRLAALEGVVPTPAEELAVLFHDVVYDGIAGQDEQLSAERAVSTLRQAGHEEDVVAEVERLVLLTAHHRPDPADRSGARVSDADMAILASVPGRYHVSVRDIHLEYAHLAADRWRQGRAAVLQGFLSGGEIFVTEHGRRVWEQRARRNVADELEHLQAGQLL</sequence>
<protein>
    <submittedName>
        <fullName evidence="2">DUF4031 domain-containing protein</fullName>
    </submittedName>
</protein>
<gene>
    <name evidence="2" type="ORF">ACFSCS_09190</name>
</gene>
<dbReference type="Pfam" id="PF13223">
    <property type="entry name" value="DUF4031"/>
    <property type="match status" value="1"/>
</dbReference>
<dbReference type="InterPro" id="IPR009218">
    <property type="entry name" value="HD_phosphohydro"/>
</dbReference>
<dbReference type="PANTHER" id="PTHR21174:SF0">
    <property type="entry name" value="HD PHOSPHOHYDROLASE FAMILY PROTEIN-RELATED"/>
    <property type="match status" value="1"/>
</dbReference>
<dbReference type="EMBL" id="JBHUFZ010000019">
    <property type="protein sequence ID" value="MFD1890352.1"/>
    <property type="molecule type" value="Genomic_DNA"/>
</dbReference>
<keyword evidence="3" id="KW-1185">Reference proteome</keyword>
<dbReference type="PANTHER" id="PTHR21174">
    <property type="match status" value="1"/>
</dbReference>
<evidence type="ECO:0000313" key="2">
    <source>
        <dbReference type="EMBL" id="MFD1890352.1"/>
    </source>
</evidence>